<evidence type="ECO:0000256" key="1">
    <source>
        <dbReference type="SAM" id="MobiDB-lite"/>
    </source>
</evidence>
<gene>
    <name evidence="2" type="ORF">FTUN_1092</name>
</gene>
<dbReference type="RefSeq" id="WP_171469753.1">
    <property type="nucleotide sequence ID" value="NZ_CP053452.2"/>
</dbReference>
<dbReference type="AlphaFoldDB" id="A0A6M5YHP9"/>
<feature type="region of interest" description="Disordered" evidence="1">
    <location>
        <begin position="18"/>
        <end position="67"/>
    </location>
</feature>
<reference evidence="3" key="1">
    <citation type="submission" date="2020-05" db="EMBL/GenBank/DDBJ databases">
        <title>Frigoriglobus tundricola gen. nov., sp. nov., a psychrotolerant cellulolytic planctomycete of the family Gemmataceae with two divergent copies of 16S rRNA gene.</title>
        <authorList>
            <person name="Kulichevskaya I.S."/>
            <person name="Ivanova A.A."/>
            <person name="Naumoff D.G."/>
            <person name="Beletsky A.V."/>
            <person name="Rijpstra W.I.C."/>
            <person name="Sinninghe Damste J.S."/>
            <person name="Mardanov A.V."/>
            <person name="Ravin N.V."/>
            <person name="Dedysh S.N."/>
        </authorList>
    </citation>
    <scope>NUCLEOTIDE SEQUENCE [LARGE SCALE GENOMIC DNA]</scope>
    <source>
        <strain evidence="3">PL17</strain>
    </source>
</reference>
<evidence type="ECO:0000313" key="3">
    <source>
        <dbReference type="Proteomes" id="UP000503447"/>
    </source>
</evidence>
<protein>
    <submittedName>
        <fullName evidence="2">Uncharacterized protein</fullName>
    </submittedName>
</protein>
<proteinExistence type="predicted"/>
<dbReference type="PROSITE" id="PS51257">
    <property type="entry name" value="PROKAR_LIPOPROTEIN"/>
    <property type="match status" value="1"/>
</dbReference>
<feature type="compositionally biased region" description="Pro residues" evidence="1">
    <location>
        <begin position="43"/>
        <end position="67"/>
    </location>
</feature>
<dbReference type="KEGG" id="ftj:FTUN_1092"/>
<dbReference type="Proteomes" id="UP000503447">
    <property type="component" value="Chromosome"/>
</dbReference>
<dbReference type="EMBL" id="CP053452">
    <property type="protein sequence ID" value="QJW93585.1"/>
    <property type="molecule type" value="Genomic_DNA"/>
</dbReference>
<accession>A0A6M5YHP9</accession>
<evidence type="ECO:0000313" key="2">
    <source>
        <dbReference type="EMBL" id="QJW93585.1"/>
    </source>
</evidence>
<sequence>MRRTTWAVILLAVVGCTESKTENTGAAPQPVGKGSLQNMGPPGGAPVGPPPGAPAGGGPPPLPGKGR</sequence>
<organism evidence="2 3">
    <name type="scientific">Frigoriglobus tundricola</name>
    <dbReference type="NCBI Taxonomy" id="2774151"/>
    <lineage>
        <taxon>Bacteria</taxon>
        <taxon>Pseudomonadati</taxon>
        <taxon>Planctomycetota</taxon>
        <taxon>Planctomycetia</taxon>
        <taxon>Gemmatales</taxon>
        <taxon>Gemmataceae</taxon>
        <taxon>Frigoriglobus</taxon>
    </lineage>
</organism>
<name>A0A6M5YHP9_9BACT</name>
<keyword evidence="3" id="KW-1185">Reference proteome</keyword>